<comment type="catalytic activity">
    <reaction evidence="11">
        <text>3'-phosphoadenylyl sulfate + keratan = adenosine 3',5'-bisphosphate + keratan 6'-sulfate.</text>
        <dbReference type="EC" id="2.8.2.21"/>
    </reaction>
</comment>
<dbReference type="GO" id="GO:0006790">
    <property type="term" value="P:sulfur compound metabolic process"/>
    <property type="evidence" value="ECO:0007669"/>
    <property type="project" value="TreeGrafter"/>
</dbReference>
<dbReference type="Gene3D" id="3.40.50.300">
    <property type="entry name" value="P-loop containing nucleotide triphosphate hydrolases"/>
    <property type="match status" value="1"/>
</dbReference>
<dbReference type="GO" id="GO:0045130">
    <property type="term" value="F:keratan sulfotransferase activity"/>
    <property type="evidence" value="ECO:0007669"/>
    <property type="project" value="UniProtKB-EC"/>
</dbReference>
<dbReference type="FunFam" id="3.40.50.300:FF:000938">
    <property type="entry name" value="Sulfotransferase"/>
    <property type="match status" value="1"/>
</dbReference>
<dbReference type="InterPro" id="IPR027417">
    <property type="entry name" value="P-loop_NTPase"/>
</dbReference>
<feature type="domain" description="Sulfotransferase" evidence="15">
    <location>
        <begin position="77"/>
        <end position="396"/>
    </location>
</feature>
<gene>
    <name evidence="16" type="ORF">DNTS_001949</name>
</gene>
<dbReference type="InterPro" id="IPR051135">
    <property type="entry name" value="Gal/GlcNAc/GalNAc_ST"/>
</dbReference>
<feature type="signal peptide" evidence="14">
    <location>
        <begin position="1"/>
        <end position="18"/>
    </location>
</feature>
<keyword evidence="3 13" id="KW-0808">Transferase</keyword>
<dbReference type="PIRSF" id="PIRSF005883">
    <property type="entry name" value="Carbohydrate_sulfotransferase"/>
    <property type="match status" value="1"/>
</dbReference>
<dbReference type="EC" id="2.8.2.-" evidence="13"/>
<evidence type="ECO:0000256" key="13">
    <source>
        <dbReference type="RuleBase" id="RU361155"/>
    </source>
</evidence>
<dbReference type="AlphaFoldDB" id="A0A553R190"/>
<keyword evidence="17" id="KW-1185">Reference proteome</keyword>
<evidence type="ECO:0000259" key="15">
    <source>
        <dbReference type="Pfam" id="PF00685"/>
    </source>
</evidence>
<keyword evidence="14" id="KW-0732">Signal</keyword>
<evidence type="ECO:0000256" key="2">
    <source>
        <dbReference type="ARBA" id="ARBA00005530"/>
    </source>
</evidence>
<dbReference type="GO" id="GO:0006044">
    <property type="term" value="P:N-acetylglucosamine metabolic process"/>
    <property type="evidence" value="ECO:0007669"/>
    <property type="project" value="TreeGrafter"/>
</dbReference>
<evidence type="ECO:0000256" key="3">
    <source>
        <dbReference type="ARBA" id="ARBA00022679"/>
    </source>
</evidence>
<dbReference type="PANTHER" id="PTHR10704:SF73">
    <property type="entry name" value="SULFOTRANSFERASE"/>
    <property type="match status" value="1"/>
</dbReference>
<dbReference type="InterPro" id="IPR000863">
    <property type="entry name" value="Sulfotransferase_dom"/>
</dbReference>
<keyword evidence="5" id="KW-0735">Signal-anchor</keyword>
<dbReference type="STRING" id="623744.A0A553R190"/>
<evidence type="ECO:0000313" key="16">
    <source>
        <dbReference type="EMBL" id="TRY95942.1"/>
    </source>
</evidence>
<evidence type="ECO:0000256" key="4">
    <source>
        <dbReference type="ARBA" id="ARBA00022692"/>
    </source>
</evidence>
<keyword evidence="6" id="KW-1133">Transmembrane helix</keyword>
<dbReference type="GO" id="GO:0001517">
    <property type="term" value="F:N-acetylglucosamine 6-O-sulfotransferase activity"/>
    <property type="evidence" value="ECO:0007669"/>
    <property type="project" value="TreeGrafter"/>
</dbReference>
<comment type="catalytic activity">
    <reaction evidence="12">
        <text>chondroitin beta-D-glucuronate + n 3'-phosphoadenylyl sulfate = chondroitin 6'-sulfate + n adenosine 3',5'-bisphosphate + n H(+)</text>
        <dbReference type="Rhea" id="RHEA:11108"/>
        <dbReference type="Rhea" id="RHEA-COMP:9827"/>
        <dbReference type="Rhea" id="RHEA-COMP:9828"/>
        <dbReference type="ChEBI" id="CHEBI:15378"/>
        <dbReference type="ChEBI" id="CHEBI:57652"/>
        <dbReference type="ChEBI" id="CHEBI:58339"/>
        <dbReference type="ChEBI" id="CHEBI:58343"/>
        <dbReference type="ChEBI" id="CHEBI:62065"/>
        <dbReference type="EC" id="2.8.2.17"/>
    </reaction>
    <physiologicalReaction direction="left-to-right" evidence="12">
        <dbReference type="Rhea" id="RHEA:11109"/>
    </physiologicalReaction>
</comment>
<dbReference type="EMBL" id="SRMA01025335">
    <property type="protein sequence ID" value="TRY95942.1"/>
    <property type="molecule type" value="Genomic_DNA"/>
</dbReference>
<evidence type="ECO:0000256" key="14">
    <source>
        <dbReference type="SAM" id="SignalP"/>
    </source>
</evidence>
<comment type="caution">
    <text evidence="16">The sequence shown here is derived from an EMBL/GenBank/DDBJ whole genome shotgun (WGS) entry which is preliminary data.</text>
</comment>
<dbReference type="GO" id="GO:0008459">
    <property type="term" value="F:chondroitin 6-sulfotransferase activity"/>
    <property type="evidence" value="ECO:0007669"/>
    <property type="project" value="UniProtKB-EC"/>
</dbReference>
<feature type="chain" id="PRO_5021906951" description="Sulfotransferase" evidence="14">
    <location>
        <begin position="19"/>
        <end position="422"/>
    </location>
</feature>
<evidence type="ECO:0000256" key="9">
    <source>
        <dbReference type="ARBA" id="ARBA00023180"/>
    </source>
</evidence>
<evidence type="ECO:0000256" key="6">
    <source>
        <dbReference type="ARBA" id="ARBA00022989"/>
    </source>
</evidence>
<evidence type="ECO:0000256" key="5">
    <source>
        <dbReference type="ARBA" id="ARBA00022968"/>
    </source>
</evidence>
<keyword evidence="7" id="KW-0333">Golgi apparatus</keyword>
<name>A0A553R190_9TELE</name>
<evidence type="ECO:0000256" key="12">
    <source>
        <dbReference type="ARBA" id="ARBA00049862"/>
    </source>
</evidence>
<sequence length="422" mass="48969">MRNKYAVIIICIVALVIIEKENNIISRVSNKLTLRRNPHTPEPLGPYNASDSLIESENSFNYIDDFYSENGTQAGRKHVLLMATTRTGSSFVGEFFNQQGDNMFYLFEPLWHVERMLSAGSIGTNSSTSVWVYRDVLQHLFLCNFSMLERFIKPPPRDHVTHSLFRRESSKALCEEQVCSPFVRDVFERYHCKTRRCGPLNLTLASEACLRKQHRVIKTVRVRQLDTLRALIEDSRLDFKLIQLVRDPRAILASRMVAFAGKYQNWKSWAMNGEVPIEDEEVKRLEGNCNNIRISAKLGLSQPKWLKKRYMLVRYEDIARYPMQKAAEMYNFTGIPMTSQARDWIFRNTHASTEASGVYSTQKNSSEQVEKWRLSIPFKLAQVVQKVCGPTMKLFGYRFVDSEQTLLNKSFSLLEEKEFLKL</sequence>
<dbReference type="GO" id="GO:0000139">
    <property type="term" value="C:Golgi membrane"/>
    <property type="evidence" value="ECO:0007669"/>
    <property type="project" value="UniProtKB-SubCell"/>
</dbReference>
<evidence type="ECO:0000256" key="8">
    <source>
        <dbReference type="ARBA" id="ARBA00023136"/>
    </source>
</evidence>
<protein>
    <recommendedName>
        <fullName evidence="13">Sulfotransferase</fullName>
        <ecNumber evidence="13">2.8.2.-</ecNumber>
    </recommendedName>
</protein>
<dbReference type="Pfam" id="PF00685">
    <property type="entry name" value="Sulfotransfer_1"/>
    <property type="match status" value="1"/>
</dbReference>
<dbReference type="InterPro" id="IPR016469">
    <property type="entry name" value="Carbohydrate_sulfotransferase"/>
</dbReference>
<evidence type="ECO:0000313" key="17">
    <source>
        <dbReference type="Proteomes" id="UP000316079"/>
    </source>
</evidence>
<evidence type="ECO:0000256" key="7">
    <source>
        <dbReference type="ARBA" id="ARBA00023034"/>
    </source>
</evidence>
<comment type="subcellular location">
    <subcellularLocation>
        <location evidence="1">Golgi apparatus membrane</location>
        <topology evidence="1">Single-pass type II membrane protein</topology>
    </subcellularLocation>
</comment>
<evidence type="ECO:0000256" key="10">
    <source>
        <dbReference type="ARBA" id="ARBA00023277"/>
    </source>
</evidence>
<evidence type="ECO:0000256" key="1">
    <source>
        <dbReference type="ARBA" id="ARBA00004323"/>
    </source>
</evidence>
<evidence type="ECO:0000256" key="11">
    <source>
        <dbReference type="ARBA" id="ARBA00036278"/>
    </source>
</evidence>
<dbReference type="SUPFAM" id="SSF52540">
    <property type="entry name" value="P-loop containing nucleoside triphosphate hydrolases"/>
    <property type="match status" value="1"/>
</dbReference>
<keyword evidence="4" id="KW-0812">Transmembrane</keyword>
<reference evidence="16 17" key="1">
    <citation type="journal article" date="2019" name="Sci. Data">
        <title>Hybrid genome assembly and annotation of Danionella translucida.</title>
        <authorList>
            <person name="Kadobianskyi M."/>
            <person name="Schulze L."/>
            <person name="Schuelke M."/>
            <person name="Judkewitz B."/>
        </authorList>
    </citation>
    <scope>NUCLEOTIDE SEQUENCE [LARGE SCALE GENOMIC DNA]</scope>
    <source>
        <strain evidence="16 17">Bolton</strain>
    </source>
</reference>
<dbReference type="GO" id="GO:0005975">
    <property type="term" value="P:carbohydrate metabolic process"/>
    <property type="evidence" value="ECO:0007669"/>
    <property type="project" value="InterPro"/>
</dbReference>
<keyword evidence="10" id="KW-0119">Carbohydrate metabolism</keyword>
<keyword evidence="8" id="KW-0472">Membrane</keyword>
<dbReference type="Proteomes" id="UP000316079">
    <property type="component" value="Unassembled WGS sequence"/>
</dbReference>
<proteinExistence type="inferred from homology"/>
<keyword evidence="9" id="KW-0325">Glycoprotein</keyword>
<dbReference type="OrthoDB" id="6138663at2759"/>
<organism evidence="16 17">
    <name type="scientific">Danionella cerebrum</name>
    <dbReference type="NCBI Taxonomy" id="2873325"/>
    <lineage>
        <taxon>Eukaryota</taxon>
        <taxon>Metazoa</taxon>
        <taxon>Chordata</taxon>
        <taxon>Craniata</taxon>
        <taxon>Vertebrata</taxon>
        <taxon>Euteleostomi</taxon>
        <taxon>Actinopterygii</taxon>
        <taxon>Neopterygii</taxon>
        <taxon>Teleostei</taxon>
        <taxon>Ostariophysi</taxon>
        <taxon>Cypriniformes</taxon>
        <taxon>Danionidae</taxon>
        <taxon>Danioninae</taxon>
        <taxon>Danionella</taxon>
    </lineage>
</organism>
<accession>A0A553R190</accession>
<comment type="similarity">
    <text evidence="2">Belongs to the sulfotransferase 1 family. Gal/GlcNAc/GalNAc subfamily.</text>
</comment>
<dbReference type="PANTHER" id="PTHR10704">
    <property type="entry name" value="CARBOHYDRATE SULFOTRANSFERASE"/>
    <property type="match status" value="1"/>
</dbReference>